<dbReference type="SUPFAM" id="SSF53335">
    <property type="entry name" value="S-adenosyl-L-methionine-dependent methyltransferases"/>
    <property type="match status" value="1"/>
</dbReference>
<dbReference type="GO" id="GO:0032259">
    <property type="term" value="P:methylation"/>
    <property type="evidence" value="ECO:0007669"/>
    <property type="project" value="UniProtKB-KW"/>
</dbReference>
<protein>
    <recommendedName>
        <fullName evidence="1">site-specific DNA-methyltransferase (adenine-specific)</fullName>
        <ecNumber evidence="1">2.1.1.72</ecNumber>
    </recommendedName>
</protein>
<dbReference type="GO" id="GO:0008168">
    <property type="term" value="F:methyltransferase activity"/>
    <property type="evidence" value="ECO:0007669"/>
    <property type="project" value="UniProtKB-KW"/>
</dbReference>
<evidence type="ECO:0000259" key="9">
    <source>
        <dbReference type="Pfam" id="PF20473"/>
    </source>
</evidence>
<feature type="domain" description="MmeI-like helicase spacer" evidence="6">
    <location>
        <begin position="217"/>
        <end position="291"/>
    </location>
</feature>
<feature type="domain" description="MmeI-like N-terminal" evidence="5">
    <location>
        <begin position="27"/>
        <end position="189"/>
    </location>
</feature>
<dbReference type="EMBL" id="JBHMDY010000012">
    <property type="protein sequence ID" value="MFB9261038.1"/>
    <property type="molecule type" value="Genomic_DNA"/>
</dbReference>
<evidence type="ECO:0000256" key="3">
    <source>
        <dbReference type="ARBA" id="ARBA00022679"/>
    </source>
</evidence>
<dbReference type="InterPro" id="IPR050953">
    <property type="entry name" value="N4_N6_ade-DNA_methylase"/>
</dbReference>
<dbReference type="Gene3D" id="3.40.50.150">
    <property type="entry name" value="Vaccinia Virus protein VP39"/>
    <property type="match status" value="1"/>
</dbReference>
<feature type="domain" description="MmeI-like target recognition" evidence="7">
    <location>
        <begin position="658"/>
        <end position="863"/>
    </location>
</feature>
<evidence type="ECO:0000259" key="7">
    <source>
        <dbReference type="Pfam" id="PF20466"/>
    </source>
</evidence>
<keyword evidence="2 10" id="KW-0489">Methyltransferase</keyword>
<keyword evidence="3" id="KW-0808">Transferase</keyword>
<dbReference type="InterPro" id="IPR046819">
    <property type="entry name" value="MmeI_hel"/>
</dbReference>
<organism evidence="10 11">
    <name type="scientific">Dietzia aerolata</name>
    <dbReference type="NCBI Taxonomy" id="595984"/>
    <lineage>
        <taxon>Bacteria</taxon>
        <taxon>Bacillati</taxon>
        <taxon>Actinomycetota</taxon>
        <taxon>Actinomycetes</taxon>
        <taxon>Mycobacteriales</taxon>
        <taxon>Dietziaceae</taxon>
        <taxon>Dietzia</taxon>
    </lineage>
</organism>
<dbReference type="Pfam" id="PF20473">
    <property type="entry name" value="MmeI_Mtase"/>
    <property type="match status" value="1"/>
</dbReference>
<evidence type="ECO:0000256" key="4">
    <source>
        <dbReference type="ARBA" id="ARBA00047942"/>
    </source>
</evidence>
<accession>A0ABV5JTF6</accession>
<dbReference type="InterPro" id="IPR046820">
    <property type="entry name" value="MmeI_TRD"/>
</dbReference>
<dbReference type="Pfam" id="PF20467">
    <property type="entry name" value="MmeI_C"/>
    <property type="match status" value="1"/>
</dbReference>
<dbReference type="Pfam" id="PF20465">
    <property type="entry name" value="MmeI_hel"/>
    <property type="match status" value="1"/>
</dbReference>
<gene>
    <name evidence="10" type="ORF">ACFFVD_14655</name>
</gene>
<comment type="catalytic activity">
    <reaction evidence="4">
        <text>a 2'-deoxyadenosine in DNA + S-adenosyl-L-methionine = an N(6)-methyl-2'-deoxyadenosine in DNA + S-adenosyl-L-homocysteine + H(+)</text>
        <dbReference type="Rhea" id="RHEA:15197"/>
        <dbReference type="Rhea" id="RHEA-COMP:12418"/>
        <dbReference type="Rhea" id="RHEA-COMP:12419"/>
        <dbReference type="ChEBI" id="CHEBI:15378"/>
        <dbReference type="ChEBI" id="CHEBI:57856"/>
        <dbReference type="ChEBI" id="CHEBI:59789"/>
        <dbReference type="ChEBI" id="CHEBI:90615"/>
        <dbReference type="ChEBI" id="CHEBI:90616"/>
        <dbReference type="EC" id="2.1.1.72"/>
    </reaction>
</comment>
<evidence type="ECO:0000259" key="8">
    <source>
        <dbReference type="Pfam" id="PF20467"/>
    </source>
</evidence>
<dbReference type="Pfam" id="PF20464">
    <property type="entry name" value="MmeI_N"/>
    <property type="match status" value="1"/>
</dbReference>
<feature type="domain" description="MmeI-like DNA-methyltransferase" evidence="9">
    <location>
        <begin position="375"/>
        <end position="634"/>
    </location>
</feature>
<evidence type="ECO:0000259" key="5">
    <source>
        <dbReference type="Pfam" id="PF20464"/>
    </source>
</evidence>
<proteinExistence type="predicted"/>
<dbReference type="PANTHER" id="PTHR33841">
    <property type="entry name" value="DNA METHYLTRANSFERASE YEEA-RELATED"/>
    <property type="match status" value="1"/>
</dbReference>
<dbReference type="Pfam" id="PF20466">
    <property type="entry name" value="MmeI_TRD"/>
    <property type="match status" value="1"/>
</dbReference>
<dbReference type="RefSeq" id="WP_182631924.1">
    <property type="nucleotide sequence ID" value="NZ_JAALDM010000100.1"/>
</dbReference>
<evidence type="ECO:0000313" key="11">
    <source>
        <dbReference type="Proteomes" id="UP001589700"/>
    </source>
</evidence>
<dbReference type="InterPro" id="IPR029063">
    <property type="entry name" value="SAM-dependent_MTases_sf"/>
</dbReference>
<name>A0ABV5JTF6_9ACTN</name>
<sequence>MSATTLDRGQILQQLRGFSAHWSERIAEWREEKVTGTESSFAQSFWSDLLACFDVNAARIDLFEREARRASTGSRGSIDVFQSGVFIGEAKSLGVDLDKAQAQAQDYLAGGSVGQHEFPKYVVVTDFEYIRIDQLGEDGSHVEFTIDQAPEHLDAMLFLAGHETVSRREEQDASIHAAQLMAQLYEAMVGDEADQDVDVDLVLTEDPADEDASVQRASMMLTRILFLLYGDDAGLWEADLFHRWVEQRTDSDNLGAQLHSLFGVLNTPTSKRNKNLGDLLARFPYVNGALFADVLPLEYFTPGMRDALLEACRFRWTRISPAVFGAMFQLVKSKEARRAAGEHYTSETNILKTIGPLFLDDLQAEADRLCGNKSTSVKALRAFRDRLATHVFVDPACGCGNFLVVAYRDLRRIETQIIKEIRTREGQTGMALDATLETKLTIGQFHGIEINWWPAKIAETAMFLVDHQANRELAASVGQAPERLPITITAHIHHTNALQVDWKDLFPATSGSTYVFGNPPFIGQYTKTDEQTDDMKRVWGRDYDGYLDFVTGWHAQALHLYSDGRPGEFGYVTTSSITQGQPVPALFRPIQREGWRIKYAHRTFAWDSEAPGKAAVHCVIVGFTRDRGAKQRLWTYPDVNAAPVEAIVEQGINAYLIDGPNVLVTKRSQPLSLELGAVTYGSKPADGGHLVPKAGTPRPGHDPIAMKYVRPYIGAKELINGTDRWCLWMADDDFDPADLKASSYLRGQIKACQSFRAGSRKASTREAAYTPHLFTEIRSTAVPFLAIPAHVSENRPYFLAQRFLPEVISGNANFQVADEDGLLFALISSSMFIVWQRAVGGRIKSDLRFSNTLTWNTFPVPELGNTVRSAIITQGQKVLAARAKHPGRSLANAYNPLAMDPALVKAHDALDREIDRAFGSPRKLSNERQRLELLFARYAALTA</sequence>
<evidence type="ECO:0000259" key="6">
    <source>
        <dbReference type="Pfam" id="PF20465"/>
    </source>
</evidence>
<dbReference type="InterPro" id="IPR046818">
    <property type="entry name" value="MmeI_C"/>
</dbReference>
<evidence type="ECO:0000256" key="2">
    <source>
        <dbReference type="ARBA" id="ARBA00022603"/>
    </source>
</evidence>
<dbReference type="EC" id="2.1.1.72" evidence="1"/>
<comment type="caution">
    <text evidence="10">The sequence shown here is derived from an EMBL/GenBank/DDBJ whole genome shotgun (WGS) entry which is preliminary data.</text>
</comment>
<evidence type="ECO:0000313" key="10">
    <source>
        <dbReference type="EMBL" id="MFB9261038.1"/>
    </source>
</evidence>
<dbReference type="Proteomes" id="UP001589700">
    <property type="component" value="Unassembled WGS sequence"/>
</dbReference>
<dbReference type="InterPro" id="IPR046816">
    <property type="entry name" value="MmeI_Mtase"/>
</dbReference>
<evidence type="ECO:0000256" key="1">
    <source>
        <dbReference type="ARBA" id="ARBA00011900"/>
    </source>
</evidence>
<keyword evidence="11" id="KW-1185">Reference proteome</keyword>
<dbReference type="InterPro" id="IPR046817">
    <property type="entry name" value="MmeI_N"/>
</dbReference>
<dbReference type="PANTHER" id="PTHR33841:SF1">
    <property type="entry name" value="DNA METHYLTRANSFERASE A"/>
    <property type="match status" value="1"/>
</dbReference>
<reference evidence="10 11" key="1">
    <citation type="submission" date="2024-09" db="EMBL/GenBank/DDBJ databases">
        <authorList>
            <person name="Sun Q."/>
            <person name="Mori K."/>
        </authorList>
    </citation>
    <scope>NUCLEOTIDE SEQUENCE [LARGE SCALE GENOMIC DNA]</scope>
    <source>
        <strain evidence="10 11">CCM 7659</strain>
    </source>
</reference>
<feature type="domain" description="MmeI-like C-terminal" evidence="8">
    <location>
        <begin position="868"/>
        <end position="942"/>
    </location>
</feature>